<evidence type="ECO:0000313" key="3">
    <source>
        <dbReference type="Proteomes" id="UP001107558"/>
    </source>
</evidence>
<keyword evidence="3" id="KW-1185">Reference proteome</keyword>
<dbReference type="PROSITE" id="PS00028">
    <property type="entry name" value="ZINC_FINGER_C2H2_1"/>
    <property type="match status" value="2"/>
</dbReference>
<dbReference type="AlphaFoldDB" id="A0A9J6BHU5"/>
<dbReference type="EMBL" id="JADBJN010000004">
    <property type="protein sequence ID" value="KAG5669099.1"/>
    <property type="molecule type" value="Genomic_DNA"/>
</dbReference>
<gene>
    <name evidence="2" type="ORF">PVAND_016996</name>
</gene>
<comment type="caution">
    <text evidence="2">The sequence shown here is derived from an EMBL/GenBank/DDBJ whole genome shotgun (WGS) entry which is preliminary data.</text>
</comment>
<evidence type="ECO:0000313" key="2">
    <source>
        <dbReference type="EMBL" id="KAG5669099.1"/>
    </source>
</evidence>
<dbReference type="Gene3D" id="3.30.160.60">
    <property type="entry name" value="Classic Zinc Finger"/>
    <property type="match status" value="1"/>
</dbReference>
<feature type="domain" description="C2H2-type" evidence="1">
    <location>
        <begin position="75"/>
        <end position="96"/>
    </location>
</feature>
<organism evidence="2 3">
    <name type="scientific">Polypedilum vanderplanki</name>
    <name type="common">Sleeping chironomid midge</name>
    <dbReference type="NCBI Taxonomy" id="319348"/>
    <lineage>
        <taxon>Eukaryota</taxon>
        <taxon>Metazoa</taxon>
        <taxon>Ecdysozoa</taxon>
        <taxon>Arthropoda</taxon>
        <taxon>Hexapoda</taxon>
        <taxon>Insecta</taxon>
        <taxon>Pterygota</taxon>
        <taxon>Neoptera</taxon>
        <taxon>Endopterygota</taxon>
        <taxon>Diptera</taxon>
        <taxon>Nematocera</taxon>
        <taxon>Chironomoidea</taxon>
        <taxon>Chironomidae</taxon>
        <taxon>Chironominae</taxon>
        <taxon>Polypedilum</taxon>
        <taxon>Polypedilum</taxon>
    </lineage>
</organism>
<dbReference type="InterPro" id="IPR013087">
    <property type="entry name" value="Znf_C2H2_type"/>
</dbReference>
<feature type="domain" description="C2H2-type" evidence="1">
    <location>
        <begin position="10"/>
        <end position="30"/>
    </location>
</feature>
<proteinExistence type="predicted"/>
<accession>A0A9J6BHU5</accession>
<evidence type="ECO:0000259" key="1">
    <source>
        <dbReference type="PROSITE" id="PS00028"/>
    </source>
</evidence>
<name>A0A9J6BHU5_POLVA</name>
<sequence length="102" mass="12104">MELNAFNYNCKICGAIFLKELWAKEHKSTHINFCNKTTKGHSKNLNESTEQEREILEENKFIPITESKRSKKHHCEICFMVFELRVILNEHMKENHQVINGK</sequence>
<reference evidence="2" key="1">
    <citation type="submission" date="2021-03" db="EMBL/GenBank/DDBJ databases">
        <title>Chromosome level genome of the anhydrobiotic midge Polypedilum vanderplanki.</title>
        <authorList>
            <person name="Yoshida Y."/>
            <person name="Kikawada T."/>
            <person name="Gusev O."/>
        </authorList>
    </citation>
    <scope>NUCLEOTIDE SEQUENCE</scope>
    <source>
        <strain evidence="2">NIAS01</strain>
        <tissue evidence="2">Whole body or cell culture</tissue>
    </source>
</reference>
<dbReference type="Proteomes" id="UP001107558">
    <property type="component" value="Chromosome 4"/>
</dbReference>
<protein>
    <recommendedName>
        <fullName evidence="1">C2H2-type domain-containing protein</fullName>
    </recommendedName>
</protein>
<dbReference type="SMART" id="SM00355">
    <property type="entry name" value="ZnF_C2H2"/>
    <property type="match status" value="2"/>
</dbReference>